<dbReference type="RefSeq" id="WP_236090310.1">
    <property type="nucleotide sequence ID" value="NZ_JAKGSG010000044.1"/>
</dbReference>
<evidence type="ECO:0000313" key="2">
    <source>
        <dbReference type="Proteomes" id="UP001165405"/>
    </source>
</evidence>
<dbReference type="Pfam" id="PF11950">
    <property type="entry name" value="DUF3467"/>
    <property type="match status" value="1"/>
</dbReference>
<dbReference type="AlphaFoldDB" id="A0AA41QGT5"/>
<dbReference type="EMBL" id="JAKGSG010000044">
    <property type="protein sequence ID" value="MCF4122510.1"/>
    <property type="molecule type" value="Genomic_DNA"/>
</dbReference>
<dbReference type="InterPro" id="IPR021857">
    <property type="entry name" value="DUF3467"/>
</dbReference>
<proteinExistence type="predicted"/>
<evidence type="ECO:0000313" key="1">
    <source>
        <dbReference type="EMBL" id="MCF4122510.1"/>
    </source>
</evidence>
<sequence length="101" mass="11262">MPDEIPQEFQIDVPDDMETGVPADFASVWHTPTSFVLDFIAVKQPPSPTTDPDTGEVTNVVVPGRVVSRVRIPPQQVFELAKALTMQLDAWENESGRSRER</sequence>
<accession>A0AA41QGT5</accession>
<organism evidence="1 2">
    <name type="scientific">Antribacter soli</name>
    <dbReference type="NCBI Taxonomy" id="2910976"/>
    <lineage>
        <taxon>Bacteria</taxon>
        <taxon>Bacillati</taxon>
        <taxon>Actinomycetota</taxon>
        <taxon>Actinomycetes</taxon>
        <taxon>Micrococcales</taxon>
        <taxon>Promicromonosporaceae</taxon>
        <taxon>Antribacter</taxon>
    </lineage>
</organism>
<comment type="caution">
    <text evidence="1">The sequence shown here is derived from an EMBL/GenBank/DDBJ whole genome shotgun (WGS) entry which is preliminary data.</text>
</comment>
<gene>
    <name evidence="1" type="ORF">L1785_16150</name>
</gene>
<name>A0AA41QGT5_9MICO</name>
<keyword evidence="2" id="KW-1185">Reference proteome</keyword>
<dbReference type="Proteomes" id="UP001165405">
    <property type="component" value="Unassembled WGS sequence"/>
</dbReference>
<reference evidence="1" key="1">
    <citation type="submission" date="2022-01" db="EMBL/GenBank/DDBJ databases">
        <title>Antribacter sp. nov., isolated from Guizhou of China.</title>
        <authorList>
            <person name="Chengliang C."/>
            <person name="Ya Z."/>
        </authorList>
    </citation>
    <scope>NUCLEOTIDE SEQUENCE</scope>
    <source>
        <strain evidence="1">KLBMP 9083</strain>
    </source>
</reference>
<protein>
    <submittedName>
        <fullName evidence="1">DUF3467 domain-containing protein</fullName>
    </submittedName>
</protein>